<gene>
    <name evidence="1" type="ORF">ACH5RR_012421</name>
</gene>
<sequence length="108" mass="11734">MSATRELLFKRVSIEISLCLPYHSSFEGPVEVVEQCVNSIEETTSVNAGNFGVNYARRIVYATAGHGSGQATGQCTGNAASRNRDALANVKRAVYFIRAKMARNFLSS</sequence>
<dbReference type="Proteomes" id="UP001630127">
    <property type="component" value="Unassembled WGS sequence"/>
</dbReference>
<accession>A0ABD3A7K9</accession>
<proteinExistence type="predicted"/>
<reference evidence="1 2" key="1">
    <citation type="submission" date="2024-11" db="EMBL/GenBank/DDBJ databases">
        <title>A near-complete genome assembly of Cinchona calisaya.</title>
        <authorList>
            <person name="Lian D.C."/>
            <person name="Zhao X.W."/>
            <person name="Wei L."/>
        </authorList>
    </citation>
    <scope>NUCLEOTIDE SEQUENCE [LARGE SCALE GENOMIC DNA]</scope>
    <source>
        <tissue evidence="1">Nenye</tissue>
    </source>
</reference>
<dbReference type="AlphaFoldDB" id="A0ABD3A7K9"/>
<evidence type="ECO:0000313" key="1">
    <source>
        <dbReference type="EMBL" id="KAL3527765.1"/>
    </source>
</evidence>
<keyword evidence="2" id="KW-1185">Reference proteome</keyword>
<dbReference type="EMBL" id="JBJUIK010000005">
    <property type="protein sequence ID" value="KAL3527765.1"/>
    <property type="molecule type" value="Genomic_DNA"/>
</dbReference>
<evidence type="ECO:0000313" key="2">
    <source>
        <dbReference type="Proteomes" id="UP001630127"/>
    </source>
</evidence>
<comment type="caution">
    <text evidence="1">The sequence shown here is derived from an EMBL/GenBank/DDBJ whole genome shotgun (WGS) entry which is preliminary data.</text>
</comment>
<organism evidence="1 2">
    <name type="scientific">Cinchona calisaya</name>
    <dbReference type="NCBI Taxonomy" id="153742"/>
    <lineage>
        <taxon>Eukaryota</taxon>
        <taxon>Viridiplantae</taxon>
        <taxon>Streptophyta</taxon>
        <taxon>Embryophyta</taxon>
        <taxon>Tracheophyta</taxon>
        <taxon>Spermatophyta</taxon>
        <taxon>Magnoliopsida</taxon>
        <taxon>eudicotyledons</taxon>
        <taxon>Gunneridae</taxon>
        <taxon>Pentapetalae</taxon>
        <taxon>asterids</taxon>
        <taxon>lamiids</taxon>
        <taxon>Gentianales</taxon>
        <taxon>Rubiaceae</taxon>
        <taxon>Cinchonoideae</taxon>
        <taxon>Cinchoneae</taxon>
        <taxon>Cinchona</taxon>
    </lineage>
</organism>
<name>A0ABD3A7K9_9GENT</name>
<protein>
    <submittedName>
        <fullName evidence="1">Uncharacterized protein</fullName>
    </submittedName>
</protein>